<keyword evidence="3 7" id="KW-0808">Transferase</keyword>
<name>A0A0C2DGA6_9BACT</name>
<proteinExistence type="predicted"/>
<dbReference type="InterPro" id="IPR011004">
    <property type="entry name" value="Trimer_LpxA-like_sf"/>
</dbReference>
<dbReference type="PANTHER" id="PTHR43480">
    <property type="entry name" value="ACYL-[ACYL-CARRIER-PROTEIN]--UDP-N-ACETYLGLUCOSAMINE O-ACYLTRANSFERASE"/>
    <property type="match status" value="1"/>
</dbReference>
<dbReference type="Pfam" id="PF13720">
    <property type="entry name" value="Acetyltransf_11"/>
    <property type="match status" value="1"/>
</dbReference>
<evidence type="ECO:0000256" key="1">
    <source>
        <dbReference type="ARBA" id="ARBA00022516"/>
    </source>
</evidence>
<dbReference type="EMBL" id="JMCC02000009">
    <property type="protein sequence ID" value="KIG18702.1"/>
    <property type="molecule type" value="Genomic_DNA"/>
</dbReference>
<keyword evidence="2" id="KW-0441">Lipid A biosynthesis</keyword>
<sequence length="262" mass="27918">MASTSIHPGAYVAATACLGEGVEIGFGAVIEDGVSLGDGCVVEHHAVIRRGVSMGSNNYVASHAVLGTRPQHLEFDPRTPTSLVIGDQNVFREGSNVSLATSEDIPTRIGSRCYLMTTSHVAHDCHLDDGVILATGVTLGGHVEVGPRAFIGGGSMAHQWCRIGAYAMVAGLLAIRRDVLPYTLLAGEPPLHYRTNLLGLRRAGIDGARLGSVVEAVRRLRSGEALEDLPDTPELRYLQAWLAADSRRGLYRFVGPRTKTQG</sequence>
<keyword evidence="5 7" id="KW-0012">Acyltransferase</keyword>
<feature type="domain" description="UDP N-acetylglucosamine O-acyltransferase C-terminal" evidence="6">
    <location>
        <begin position="178"/>
        <end position="250"/>
    </location>
</feature>
<dbReference type="Proteomes" id="UP000031599">
    <property type="component" value="Unassembled WGS sequence"/>
</dbReference>
<dbReference type="GO" id="GO:0016020">
    <property type="term" value="C:membrane"/>
    <property type="evidence" value="ECO:0007669"/>
    <property type="project" value="GOC"/>
</dbReference>
<gene>
    <name evidence="7" type="ORF">DB30_07717</name>
</gene>
<dbReference type="Pfam" id="PF00132">
    <property type="entry name" value="Hexapep"/>
    <property type="match status" value="1"/>
</dbReference>
<dbReference type="GO" id="GO:0009245">
    <property type="term" value="P:lipid A biosynthetic process"/>
    <property type="evidence" value="ECO:0007669"/>
    <property type="project" value="UniProtKB-KW"/>
</dbReference>
<organism evidence="7 8">
    <name type="scientific">Enhygromyxa salina</name>
    <dbReference type="NCBI Taxonomy" id="215803"/>
    <lineage>
        <taxon>Bacteria</taxon>
        <taxon>Pseudomonadati</taxon>
        <taxon>Myxococcota</taxon>
        <taxon>Polyangia</taxon>
        <taxon>Nannocystales</taxon>
        <taxon>Nannocystaceae</taxon>
        <taxon>Enhygromyxa</taxon>
    </lineage>
</organism>
<comment type="caution">
    <text evidence="7">The sequence shown here is derived from an EMBL/GenBank/DDBJ whole genome shotgun (WGS) entry which is preliminary data.</text>
</comment>
<evidence type="ECO:0000313" key="8">
    <source>
        <dbReference type="Proteomes" id="UP000031599"/>
    </source>
</evidence>
<reference evidence="7 8" key="1">
    <citation type="submission" date="2014-12" db="EMBL/GenBank/DDBJ databases">
        <title>Genome assembly of Enhygromyxa salina DSM 15201.</title>
        <authorList>
            <person name="Sharma G."/>
            <person name="Subramanian S."/>
        </authorList>
    </citation>
    <scope>NUCLEOTIDE SEQUENCE [LARGE SCALE GENOMIC DNA]</scope>
    <source>
        <strain evidence="7 8">DSM 15201</strain>
    </source>
</reference>
<evidence type="ECO:0000259" key="6">
    <source>
        <dbReference type="Pfam" id="PF13720"/>
    </source>
</evidence>
<dbReference type="PIRSF" id="PIRSF000456">
    <property type="entry name" value="UDP-GlcNAc_acltr"/>
    <property type="match status" value="1"/>
</dbReference>
<accession>A0A0C2DGA6</accession>
<evidence type="ECO:0000313" key="7">
    <source>
        <dbReference type="EMBL" id="KIG18702.1"/>
    </source>
</evidence>
<evidence type="ECO:0000256" key="2">
    <source>
        <dbReference type="ARBA" id="ARBA00022556"/>
    </source>
</evidence>
<evidence type="ECO:0000256" key="3">
    <source>
        <dbReference type="ARBA" id="ARBA00022679"/>
    </source>
</evidence>
<dbReference type="PANTHER" id="PTHR43480:SF1">
    <property type="entry name" value="ACYL-[ACYL-CARRIER-PROTEIN]--UDP-N-ACETYLGLUCOSAMINE O-ACYLTRANSFERASE, MITOCHONDRIAL-RELATED"/>
    <property type="match status" value="1"/>
</dbReference>
<dbReference type="NCBIfam" id="NF003657">
    <property type="entry name" value="PRK05289.1"/>
    <property type="match status" value="1"/>
</dbReference>
<dbReference type="GO" id="GO:0008780">
    <property type="term" value="F:acyl-[acyl-carrier-protein]-UDP-N-acetylglucosamine O-acyltransferase activity"/>
    <property type="evidence" value="ECO:0007669"/>
    <property type="project" value="InterPro"/>
</dbReference>
<evidence type="ECO:0000256" key="5">
    <source>
        <dbReference type="ARBA" id="ARBA00023315"/>
    </source>
</evidence>
<keyword evidence="1" id="KW-0444">Lipid biosynthesis</keyword>
<dbReference type="InterPro" id="IPR001451">
    <property type="entry name" value="Hexapep"/>
</dbReference>
<evidence type="ECO:0000256" key="4">
    <source>
        <dbReference type="ARBA" id="ARBA00023098"/>
    </source>
</evidence>
<protein>
    <submittedName>
        <fullName evidence="7">Acyl-[acyl-carrier-protein]--UDP-N-acetylglucosamine O-acyltransferase</fullName>
    </submittedName>
</protein>
<dbReference type="AlphaFoldDB" id="A0A0C2DGA6"/>
<dbReference type="SUPFAM" id="SSF51161">
    <property type="entry name" value="Trimeric LpxA-like enzymes"/>
    <property type="match status" value="1"/>
</dbReference>
<dbReference type="InterPro" id="IPR010137">
    <property type="entry name" value="Lipid_A_LpxA"/>
</dbReference>
<dbReference type="InterPro" id="IPR029098">
    <property type="entry name" value="Acetyltransf_C"/>
</dbReference>
<dbReference type="RefSeq" id="WP_052546743.1">
    <property type="nucleotide sequence ID" value="NZ_JMCC02000009.1"/>
</dbReference>
<keyword evidence="4" id="KW-0443">Lipid metabolism</keyword>
<dbReference type="Gene3D" id="2.160.10.10">
    <property type="entry name" value="Hexapeptide repeat proteins"/>
    <property type="match status" value="1"/>
</dbReference>